<dbReference type="PATRIC" id="fig|1230458.4.peg.3657"/>
<name>L9ZLR8_9EURY</name>
<protein>
    <submittedName>
        <fullName evidence="2">Uncharacterized protein</fullName>
    </submittedName>
</protein>
<feature type="region of interest" description="Disordered" evidence="1">
    <location>
        <begin position="174"/>
        <end position="200"/>
    </location>
</feature>
<evidence type="ECO:0000256" key="1">
    <source>
        <dbReference type="SAM" id="MobiDB-lite"/>
    </source>
</evidence>
<feature type="compositionally biased region" description="Polar residues" evidence="1">
    <location>
        <begin position="191"/>
        <end position="200"/>
    </location>
</feature>
<proteinExistence type="predicted"/>
<dbReference type="Proteomes" id="UP000011648">
    <property type="component" value="Unassembled WGS sequence"/>
</dbReference>
<dbReference type="AlphaFoldDB" id="L9ZLR8"/>
<organism evidence="2 3">
    <name type="scientific">Natrialba taiwanensis DSM 12281</name>
    <dbReference type="NCBI Taxonomy" id="1230458"/>
    <lineage>
        <taxon>Archaea</taxon>
        <taxon>Methanobacteriati</taxon>
        <taxon>Methanobacteriota</taxon>
        <taxon>Stenosarchaea group</taxon>
        <taxon>Halobacteria</taxon>
        <taxon>Halobacteriales</taxon>
        <taxon>Natrialbaceae</taxon>
        <taxon>Natrialba</taxon>
    </lineage>
</organism>
<sequence>MWMPQKMTLYDMNYAHDNGAYGGHFDGDVWVSTLERALTEMPTEPDFVVLPDVPGDAKATIETHREWLYDRPLCLGAGEVMRYWVLQPGLPIGEQFDAVEGCQGVFVGGSKRWLRAHGEQIVAEARERDLRAHVGNPGGKNGLVWAYRTGFDSCDTTTIFQNGYWHYLDRLEDATEETGSPDPEPGEPGSQQATVTEWSA</sequence>
<keyword evidence="3" id="KW-1185">Reference proteome</keyword>
<evidence type="ECO:0000313" key="3">
    <source>
        <dbReference type="Proteomes" id="UP000011648"/>
    </source>
</evidence>
<gene>
    <name evidence="2" type="ORF">C484_18077</name>
</gene>
<accession>L9ZLR8</accession>
<dbReference type="EMBL" id="AOIL01000057">
    <property type="protein sequence ID" value="ELY86487.1"/>
    <property type="molecule type" value="Genomic_DNA"/>
</dbReference>
<evidence type="ECO:0000313" key="2">
    <source>
        <dbReference type="EMBL" id="ELY86487.1"/>
    </source>
</evidence>
<comment type="caution">
    <text evidence="2">The sequence shown here is derived from an EMBL/GenBank/DDBJ whole genome shotgun (WGS) entry which is preliminary data.</text>
</comment>
<reference evidence="2 3" key="1">
    <citation type="journal article" date="2014" name="PLoS Genet.">
        <title>Phylogenetically driven sequencing of extremely halophilic archaea reveals strategies for static and dynamic osmo-response.</title>
        <authorList>
            <person name="Becker E.A."/>
            <person name="Seitzer P.M."/>
            <person name="Tritt A."/>
            <person name="Larsen D."/>
            <person name="Krusor M."/>
            <person name="Yao A.I."/>
            <person name="Wu D."/>
            <person name="Madern D."/>
            <person name="Eisen J.A."/>
            <person name="Darling A.E."/>
            <person name="Facciotti M.T."/>
        </authorList>
    </citation>
    <scope>NUCLEOTIDE SEQUENCE [LARGE SCALE GENOMIC DNA]</scope>
    <source>
        <strain evidence="2 3">DSM 12281</strain>
    </source>
</reference>